<evidence type="ECO:0000313" key="3">
    <source>
        <dbReference type="Proteomes" id="UP000032430"/>
    </source>
</evidence>
<evidence type="ECO:0000313" key="2">
    <source>
        <dbReference type="EMBL" id="CEG55609.1"/>
    </source>
</evidence>
<proteinExistence type="predicted"/>
<dbReference type="AlphaFoldDB" id="A0A098G0W5"/>
<accession>A0A098G0W5</accession>
<evidence type="ECO:0000256" key="1">
    <source>
        <dbReference type="SAM" id="Coils"/>
    </source>
</evidence>
<dbReference type="Proteomes" id="UP000032430">
    <property type="component" value="Chromosome I"/>
</dbReference>
<reference evidence="3" key="1">
    <citation type="submission" date="2014-09" db="EMBL/GenBank/DDBJ databases">
        <authorList>
            <person name="Gomez-Valero L."/>
        </authorList>
    </citation>
    <scope>NUCLEOTIDE SEQUENCE [LARGE SCALE GENOMIC DNA]</scope>
    <source>
        <strain evidence="3">ATCC700992</strain>
    </source>
</reference>
<feature type="coiled-coil region" evidence="1">
    <location>
        <begin position="859"/>
        <end position="889"/>
    </location>
</feature>
<dbReference type="KEGG" id="lfa:LFA_0128"/>
<name>A0A098G0W5_9GAMM</name>
<protein>
    <recommendedName>
        <fullName evidence="4">Ninein</fullName>
    </recommendedName>
</protein>
<sequence>MTRLFPNDNEKITIKQGQTGDCYLLAVLDCVFSTGKEGRDLIQSMFTENADESVTLRIPHNSHSQYLLLNNINAKYKYFHNTVTNTDEITISKTELERIDRNSTEISPGLYKRGVSSNSLAVKILEHISSYYFATAWNQQHSIIAHDQKERYEGHEAAVFVSELLGIEGNYTKDYDKIIKLKAINPEQPLYVEMDYGTPDEFGKIHGYHALRIKRIEKKSTSCDFILVNPWENEKEERFSLEEIKKRHYNFCELNLDTPKRELNKDILKCSEALGAYIYRTPALVTALLAQRKAGFIQHLKKDNLESCAQVHQQLPYFDALLNALTPSDQDTMVRRMLSAKGSKQEFIKQLLTRFPRIELLQLILEKEQMHEQLGETLINLVNTDRCIVPNILSTQEFFNLVVDKAIQHKAVQPGESGALYGKKGATEFIQKGLINHFFNIRGPMFDRVTRNSGLRALCDANVFTNEHIKSWIQPELLMASAIAHVINNFTSPASIEYIVSNRQITANETVLDMVLEKISAQDSYLSFEGLKKLSTVDAELAKKLFPLLAAKIDRTAANSFKRLAQEVANQGSSEFKAWFSQMQKELLPTSEEDLRKQRDAEQTIRFYVQQITTYPVPANKHTQPQEVEAQRVSQLRGVNALVLNDARLEEAEQILGFIRHPAIKSALEAKSKIINETTLRQLETLKEAEQTISRFIRNIKDLPLVFTNPHSIEEVEQQKHELLERLQQYKNGLKNNGELTTAHQNLGLVDKPHTAITSAFTQRENKIVQEAKRYADAIVAKKVIEFYAAKINDFHVIVNNGHSLVEIAQIEKAQLDKLDELIKDKQDLQEAEEVFNINNGQHHYKINEVLRNKRTLIIQEGQRQSLQLAQEKQRAEDKTEQAIEARVRKITALPISFEHNHTPDAVSMQRHNLHKQLDEIVSFDGQEEADGLLINEHPKVKSAIFNKKEAINRAAEQQHSNVKRNAQDIVNEYAIAIYDAPLLSFQRYQMIQEVEEARDRQVRQLHNQVMGQAKLRQAQQVLGQDTLTLPPEIRIALDAKVQLVEKEAKMAKQKIVTRKEGDIILTQINFTAQLETIEKMTLDLEDKAKSDDNYQEAAAAGRELYNQLLQAREHLLTAELPQNKNVRQFKDSCIKAIDKANLVLEEHRGWKQVLADLAGVLLSLATLFTANLAAGRWRLFQTPTNSATVTHEVQEVFQSITVSA</sequence>
<dbReference type="OrthoDB" id="5635787at2"/>
<dbReference type="RefSeq" id="WP_045094462.1">
    <property type="nucleotide sequence ID" value="NZ_LN614827.1"/>
</dbReference>
<keyword evidence="1" id="KW-0175">Coiled coil</keyword>
<organism evidence="2 3">
    <name type="scientific">Legionella fallonii LLAP-10</name>
    <dbReference type="NCBI Taxonomy" id="1212491"/>
    <lineage>
        <taxon>Bacteria</taxon>
        <taxon>Pseudomonadati</taxon>
        <taxon>Pseudomonadota</taxon>
        <taxon>Gammaproteobacteria</taxon>
        <taxon>Legionellales</taxon>
        <taxon>Legionellaceae</taxon>
        <taxon>Legionella</taxon>
    </lineage>
</organism>
<dbReference type="PROSITE" id="PS00139">
    <property type="entry name" value="THIOL_PROTEASE_CYS"/>
    <property type="match status" value="1"/>
</dbReference>
<keyword evidence="3" id="KW-1185">Reference proteome</keyword>
<gene>
    <name evidence="2" type="ORF">LFA_0128</name>
</gene>
<dbReference type="InterPro" id="IPR000169">
    <property type="entry name" value="Pept_cys_AS"/>
</dbReference>
<dbReference type="EMBL" id="LN614827">
    <property type="protein sequence ID" value="CEG55609.1"/>
    <property type="molecule type" value="Genomic_DNA"/>
</dbReference>
<evidence type="ECO:0008006" key="4">
    <source>
        <dbReference type="Google" id="ProtNLM"/>
    </source>
</evidence>
<dbReference type="HOGENOM" id="CLU_282824_0_0_6"/>